<evidence type="ECO:0000313" key="3">
    <source>
        <dbReference type="Proteomes" id="UP001165679"/>
    </source>
</evidence>
<feature type="domain" description="ChrB C-terminal" evidence="1">
    <location>
        <begin position="4"/>
        <end position="138"/>
    </location>
</feature>
<protein>
    <submittedName>
        <fullName evidence="2">Chromate resistance protein</fullName>
    </submittedName>
</protein>
<evidence type="ECO:0000259" key="1">
    <source>
        <dbReference type="Pfam" id="PF09828"/>
    </source>
</evidence>
<dbReference type="Proteomes" id="UP001165679">
    <property type="component" value="Unassembled WGS sequence"/>
</dbReference>
<gene>
    <name evidence="2" type="ORF">OL599_17525</name>
</gene>
<sequence>MTRWVTREHPKIDRIACPWLIRRFIDADAEFIYVPADKVFATATETGATPYDIAGAVPFSHVGELCSFDAFLNHYELKDPALQKLAAIVRGADTARPDLAPQAAGLHAISLGLSKNYPDDHAMLEQGMVIYDALYTWCRDLQAGAHGARPAEPPAPVAS</sequence>
<comment type="caution">
    <text evidence="2">The sequence shown here is derived from an EMBL/GenBank/DDBJ whole genome shotgun (WGS) entry which is preliminary data.</text>
</comment>
<dbReference type="RefSeq" id="WP_264715160.1">
    <property type="nucleotide sequence ID" value="NZ_JAPDNT010000018.1"/>
</dbReference>
<organism evidence="2 3">
    <name type="scientific">Limobrevibacterium gyesilva</name>
    <dbReference type="NCBI Taxonomy" id="2991712"/>
    <lineage>
        <taxon>Bacteria</taxon>
        <taxon>Pseudomonadati</taxon>
        <taxon>Pseudomonadota</taxon>
        <taxon>Alphaproteobacteria</taxon>
        <taxon>Acetobacterales</taxon>
        <taxon>Acetobacteraceae</taxon>
        <taxon>Limobrevibacterium</taxon>
    </lineage>
</organism>
<dbReference type="Pfam" id="PF09828">
    <property type="entry name" value="ChrB_C"/>
    <property type="match status" value="1"/>
</dbReference>
<accession>A0AA42CER9</accession>
<dbReference type="InterPro" id="IPR018634">
    <property type="entry name" value="ChrB_C"/>
</dbReference>
<evidence type="ECO:0000313" key="2">
    <source>
        <dbReference type="EMBL" id="MCW3476373.1"/>
    </source>
</evidence>
<keyword evidence="3" id="KW-1185">Reference proteome</keyword>
<proteinExistence type="predicted"/>
<dbReference type="AlphaFoldDB" id="A0AA42CER9"/>
<dbReference type="EMBL" id="JAPDNT010000018">
    <property type="protein sequence ID" value="MCW3476373.1"/>
    <property type="molecule type" value="Genomic_DNA"/>
</dbReference>
<reference evidence="2" key="1">
    <citation type="submission" date="2022-09" db="EMBL/GenBank/DDBJ databases">
        <title>Rhodovastum sp. nov. RN2-1 isolated from soil in Seongnam, South Korea.</title>
        <authorList>
            <person name="Le N.T."/>
        </authorList>
    </citation>
    <scope>NUCLEOTIDE SEQUENCE</scope>
    <source>
        <strain evidence="2">RN2-1</strain>
    </source>
</reference>
<reference evidence="2" key="2">
    <citation type="submission" date="2022-10" db="EMBL/GenBank/DDBJ databases">
        <authorList>
            <person name="Trinh H.N."/>
        </authorList>
    </citation>
    <scope>NUCLEOTIDE SEQUENCE</scope>
    <source>
        <strain evidence="2">RN2-1</strain>
    </source>
</reference>
<name>A0AA42CER9_9PROT</name>